<sequence>MGGMAPGARGGKSEDEESTKGIPDYLITQEHGNELTGLDDLPRTVPPVIGDSQR</sequence>
<reference evidence="2 3" key="1">
    <citation type="submission" date="2024-06" db="EMBL/GenBank/DDBJ databases">
        <title>The Natural Products Discovery Center: Release of the First 8490 Sequenced Strains for Exploring Actinobacteria Biosynthetic Diversity.</title>
        <authorList>
            <person name="Kalkreuter E."/>
            <person name="Kautsar S.A."/>
            <person name="Yang D."/>
            <person name="Bader C.D."/>
            <person name="Teijaro C.N."/>
            <person name="Fluegel L."/>
            <person name="Davis C.M."/>
            <person name="Simpson J.R."/>
            <person name="Lauterbach L."/>
            <person name="Steele A.D."/>
            <person name="Gui C."/>
            <person name="Meng S."/>
            <person name="Li G."/>
            <person name="Viehrig K."/>
            <person name="Ye F."/>
            <person name="Su P."/>
            <person name="Kiefer A.F."/>
            <person name="Nichols A."/>
            <person name="Cepeda A.J."/>
            <person name="Yan W."/>
            <person name="Fan B."/>
            <person name="Jiang Y."/>
            <person name="Adhikari A."/>
            <person name="Zheng C.-J."/>
            <person name="Schuster L."/>
            <person name="Cowan T.M."/>
            <person name="Smanski M.J."/>
            <person name="Chevrette M.G."/>
            <person name="De Carvalho L.P.S."/>
            <person name="Shen B."/>
        </authorList>
    </citation>
    <scope>NUCLEOTIDE SEQUENCE [LARGE SCALE GENOMIC DNA]</scope>
    <source>
        <strain evidence="2 3">NPDC019434</strain>
    </source>
</reference>
<dbReference type="EMBL" id="JBEYBR010000035">
    <property type="protein sequence ID" value="MEU2123201.1"/>
    <property type="molecule type" value="Genomic_DNA"/>
</dbReference>
<gene>
    <name evidence="2" type="ORF">ABZ507_15430</name>
</gene>
<feature type="compositionally biased region" description="Gly residues" evidence="1">
    <location>
        <begin position="1"/>
        <end position="10"/>
    </location>
</feature>
<evidence type="ECO:0000313" key="3">
    <source>
        <dbReference type="Proteomes" id="UP001550535"/>
    </source>
</evidence>
<organism evidence="2 3">
    <name type="scientific">Nocardia niwae</name>
    <dbReference type="NCBI Taxonomy" id="626084"/>
    <lineage>
        <taxon>Bacteria</taxon>
        <taxon>Bacillati</taxon>
        <taxon>Actinomycetota</taxon>
        <taxon>Actinomycetes</taxon>
        <taxon>Mycobacteriales</taxon>
        <taxon>Nocardiaceae</taxon>
        <taxon>Nocardia</taxon>
    </lineage>
</organism>
<protein>
    <submittedName>
        <fullName evidence="2">Uncharacterized protein</fullName>
    </submittedName>
</protein>
<evidence type="ECO:0000313" key="2">
    <source>
        <dbReference type="EMBL" id="MEU2123201.1"/>
    </source>
</evidence>
<accession>A0ABV2XBC5</accession>
<keyword evidence="3" id="KW-1185">Reference proteome</keyword>
<dbReference type="RefSeq" id="WP_157115088.1">
    <property type="nucleotide sequence ID" value="NZ_JBEYBM010000034.1"/>
</dbReference>
<feature type="region of interest" description="Disordered" evidence="1">
    <location>
        <begin position="1"/>
        <end position="54"/>
    </location>
</feature>
<dbReference type="Proteomes" id="UP001550535">
    <property type="component" value="Unassembled WGS sequence"/>
</dbReference>
<name>A0ABV2XBC5_9NOCA</name>
<proteinExistence type="predicted"/>
<comment type="caution">
    <text evidence="2">The sequence shown here is derived from an EMBL/GenBank/DDBJ whole genome shotgun (WGS) entry which is preliminary data.</text>
</comment>
<evidence type="ECO:0000256" key="1">
    <source>
        <dbReference type="SAM" id="MobiDB-lite"/>
    </source>
</evidence>